<protein>
    <recommendedName>
        <fullName evidence="3">Lipoprotein</fullName>
    </recommendedName>
</protein>
<organism evidence="1 2">
    <name type="scientific">Glacieibacterium frigidum</name>
    <dbReference type="NCBI Taxonomy" id="2593303"/>
    <lineage>
        <taxon>Bacteria</taxon>
        <taxon>Pseudomonadati</taxon>
        <taxon>Pseudomonadota</taxon>
        <taxon>Alphaproteobacteria</taxon>
        <taxon>Sphingomonadales</taxon>
        <taxon>Sphingosinicellaceae</taxon>
        <taxon>Glacieibacterium</taxon>
    </lineage>
</organism>
<dbReference type="RefSeq" id="WP_144236378.1">
    <property type="nucleotide sequence ID" value="NZ_VJWA01000001.1"/>
</dbReference>
<evidence type="ECO:0008006" key="3">
    <source>
        <dbReference type="Google" id="ProtNLM"/>
    </source>
</evidence>
<reference evidence="1 2" key="1">
    <citation type="submission" date="2019-07" db="EMBL/GenBank/DDBJ databases">
        <title>Novel species isolated from glacier.</title>
        <authorList>
            <person name="Liu Q."/>
            <person name="Xin Y.-H."/>
        </authorList>
    </citation>
    <scope>NUCLEOTIDE SEQUENCE [LARGE SCALE GENOMIC DNA]</scope>
    <source>
        <strain evidence="1 2">LB1R16</strain>
    </source>
</reference>
<gene>
    <name evidence="1" type="ORF">FMM06_05960</name>
</gene>
<proteinExistence type="predicted"/>
<sequence length="205" mass="22103">MAATPAEQVRDRVLAEARAISPAALAYDRTITVTQAGGSEKATQTRVDRWDGKAWTLVSVDGKPPSPGDVTKYRKAASAANVPGYHRLTTLAGAAATTDTQGRTVLRLATLPKASVITSGKDVSEHFIAEAVVAGGPRPYVQQLRLTARAPFRMMLVAKVESFVTVSDYRLDGNTPRLVRQVADIRGSMMGKDGTQRVETIFTYR</sequence>
<dbReference type="AlphaFoldDB" id="A0A552UHJ2"/>
<dbReference type="Proteomes" id="UP000317894">
    <property type="component" value="Unassembled WGS sequence"/>
</dbReference>
<accession>A0A552UHJ2</accession>
<keyword evidence="2" id="KW-1185">Reference proteome</keyword>
<dbReference type="OrthoDB" id="193602at2"/>
<dbReference type="EMBL" id="VJWA01000001">
    <property type="protein sequence ID" value="TRW17686.1"/>
    <property type="molecule type" value="Genomic_DNA"/>
</dbReference>
<name>A0A552UHJ2_9SPHN</name>
<evidence type="ECO:0000313" key="1">
    <source>
        <dbReference type="EMBL" id="TRW17686.1"/>
    </source>
</evidence>
<evidence type="ECO:0000313" key="2">
    <source>
        <dbReference type="Proteomes" id="UP000317894"/>
    </source>
</evidence>
<comment type="caution">
    <text evidence="1">The sequence shown here is derived from an EMBL/GenBank/DDBJ whole genome shotgun (WGS) entry which is preliminary data.</text>
</comment>